<keyword evidence="2" id="KW-0378">Hydrolase</keyword>
<evidence type="ECO:0000313" key="3">
    <source>
        <dbReference type="Proteomes" id="UP000631694"/>
    </source>
</evidence>
<comment type="caution">
    <text evidence="2">The sequence shown here is derived from an EMBL/GenBank/DDBJ whole genome shotgun (WGS) entry which is preliminary data.</text>
</comment>
<dbReference type="InterPro" id="IPR009045">
    <property type="entry name" value="Zn_M74/Hedgehog-like"/>
</dbReference>
<dbReference type="Gene3D" id="3.30.1380.10">
    <property type="match status" value="1"/>
</dbReference>
<evidence type="ECO:0000313" key="2">
    <source>
        <dbReference type="EMBL" id="MBH0239132.1"/>
    </source>
</evidence>
<protein>
    <submittedName>
        <fullName evidence="2">D-alanyl-D-alanine carboxypeptidase family protein</fullName>
    </submittedName>
</protein>
<proteinExistence type="predicted"/>
<organism evidence="2 3">
    <name type="scientific">Methylobrevis albus</name>
    <dbReference type="NCBI Taxonomy" id="2793297"/>
    <lineage>
        <taxon>Bacteria</taxon>
        <taxon>Pseudomonadati</taxon>
        <taxon>Pseudomonadota</taxon>
        <taxon>Alphaproteobacteria</taxon>
        <taxon>Hyphomicrobiales</taxon>
        <taxon>Pleomorphomonadaceae</taxon>
        <taxon>Methylobrevis</taxon>
    </lineage>
</organism>
<dbReference type="InterPro" id="IPR052179">
    <property type="entry name" value="DD-CPase-like"/>
</dbReference>
<dbReference type="EMBL" id="JADZLT010000052">
    <property type="protein sequence ID" value="MBH0239132.1"/>
    <property type="molecule type" value="Genomic_DNA"/>
</dbReference>
<dbReference type="RefSeq" id="WP_197312197.1">
    <property type="nucleotide sequence ID" value="NZ_JADZLT010000052.1"/>
</dbReference>
<dbReference type="SUPFAM" id="SSF55166">
    <property type="entry name" value="Hedgehog/DD-peptidase"/>
    <property type="match status" value="1"/>
</dbReference>
<feature type="domain" description="D-alanyl-D-alanine carboxypeptidase-like core" evidence="1">
    <location>
        <begin position="492"/>
        <end position="593"/>
    </location>
</feature>
<evidence type="ECO:0000259" key="1">
    <source>
        <dbReference type="Pfam" id="PF02557"/>
    </source>
</evidence>
<dbReference type="CDD" id="cd14814">
    <property type="entry name" value="Peptidase_M15"/>
    <property type="match status" value="1"/>
</dbReference>
<keyword evidence="2" id="KW-0121">Carboxypeptidase</keyword>
<name>A0A931I2N6_9HYPH</name>
<dbReference type="PANTHER" id="PTHR34385">
    <property type="entry name" value="D-ALANYL-D-ALANINE CARBOXYPEPTIDASE"/>
    <property type="match status" value="1"/>
</dbReference>
<keyword evidence="2" id="KW-0645">Protease</keyword>
<sequence length="908" mass="95473">MAATVGSILVRLDADPQRLKTALASSGATVARFEADAGRKVQGFGRRFDGMVKQVEGSSRRLDHAISSVSGKLATFGKTAALSLGAGIVAGGVTGIVTRLGEVARGVATIGDEAKRAGVSVQSFQELRFVAEQNRIGVDALVDGLKELNLRADEWIQTGGGSAAEAFQRLGYTASELKEKLKDPSALLVEIIGRLENLNTAARIRISDELFGGSAGERFVELVDRGAASIRSTIEEANRLGIVLDSEVIERAAEIDRAFNKIAATVSTRLKGAIVDSAIGLQNFLNSFAEINEQTTANITRELGAIYSKRQALIDQLADMKASADGNPILAGEIKRQEQAIESLAEEAEKLRDILDRRAGYGAATEAGKESQVAKPKVEDLASSLAKTGDAAITGAKGIESYAEAIRSLQGEIPGLAGHLAKLDARAKIESAFQAAASKARNGGELNAATALRSDALRALDRETATRDSAAYLTPRLAPGRPAAHVTGLSGDFSKSLAEMIAAAPESVRAATTITSGFRSFERQAQLFDEAVKKYGSEAAARKWVAPPGKSQHNAGNAADLSFGTDEARSWFHSNAGEFGLGFPMDYEPWHIQSQAATTQQRDSDFETQWSAGRDQADRYAEILSNSREFIAAQAAEKQALGLTSIEAARLRHEQELMAQAQQAGIALTPQQTAQLKGLAAEMANVEAAAQQAASSQQSLDAAMQQLGNAGTDILGSIVNGTFEWRDALKSLIPIVINLLNELYKSGSLGGGSGGGGLLGFLGSLLGGILGFADGGKIQGPGGPRSDSILARVSDGEFLVNAKATRKNLPLLTAINSGIPGFANGGVIGNPTVPASPMSGIRASDAAPIAASGVRFKGGDTIIQGNVTEDVWPKVRAEIAASNQATRQDIMRNFGSYQAKFVHQRRIK</sequence>
<dbReference type="GO" id="GO:0006508">
    <property type="term" value="P:proteolysis"/>
    <property type="evidence" value="ECO:0007669"/>
    <property type="project" value="InterPro"/>
</dbReference>
<dbReference type="AlphaFoldDB" id="A0A931I2N6"/>
<dbReference type="InterPro" id="IPR003709">
    <property type="entry name" value="VanY-like_core_dom"/>
</dbReference>
<gene>
    <name evidence="2" type="ORF">I5731_14985</name>
</gene>
<dbReference type="GO" id="GO:0004180">
    <property type="term" value="F:carboxypeptidase activity"/>
    <property type="evidence" value="ECO:0007669"/>
    <property type="project" value="UniProtKB-KW"/>
</dbReference>
<dbReference type="Proteomes" id="UP000631694">
    <property type="component" value="Unassembled WGS sequence"/>
</dbReference>
<dbReference type="Pfam" id="PF02557">
    <property type="entry name" value="VanY"/>
    <property type="match status" value="1"/>
</dbReference>
<dbReference type="PANTHER" id="PTHR34385:SF1">
    <property type="entry name" value="PEPTIDOGLYCAN L-ALANYL-D-GLUTAMATE ENDOPEPTIDASE CWLK"/>
    <property type="match status" value="1"/>
</dbReference>
<reference evidence="2" key="1">
    <citation type="submission" date="2020-12" db="EMBL/GenBank/DDBJ databases">
        <title>Methylobrevis albus sp. nov., isolated from fresh water lack sediment.</title>
        <authorList>
            <person name="Zou Q."/>
        </authorList>
    </citation>
    <scope>NUCLEOTIDE SEQUENCE</scope>
    <source>
        <strain evidence="2">L22</strain>
    </source>
</reference>
<accession>A0A931I2N6</accession>
<keyword evidence="3" id="KW-1185">Reference proteome</keyword>